<dbReference type="InParanoid" id="A0A2K1QKI2"/>
<feature type="domain" description="RING-type" evidence="11">
    <location>
        <begin position="152"/>
        <end position="341"/>
    </location>
</feature>
<evidence type="ECO:0000256" key="6">
    <source>
        <dbReference type="ARBA" id="ARBA00022771"/>
    </source>
</evidence>
<comment type="catalytic activity">
    <reaction evidence="1">
        <text>[E2 ubiquitin-conjugating enzyme]-S-ubiquitinyl-L-cysteine + [acceptor protein]-L-lysine = [E2 ubiquitin-conjugating enzyme]-L-cysteine + [acceptor protein]-N(6)-ubiquitinyl-L-lysine.</text>
        <dbReference type="EC" id="2.3.2.31"/>
    </reaction>
</comment>
<dbReference type="PROSITE" id="PS50089">
    <property type="entry name" value="ZF_RING_2"/>
    <property type="match status" value="1"/>
</dbReference>
<evidence type="ECO:0000313" key="13">
    <source>
        <dbReference type="Proteomes" id="UP000243797"/>
    </source>
</evidence>
<proteinExistence type="predicted"/>
<keyword evidence="7" id="KW-0833">Ubl conjugation pathway</keyword>
<evidence type="ECO:0000256" key="3">
    <source>
        <dbReference type="ARBA" id="ARBA00022679"/>
    </source>
</evidence>
<evidence type="ECO:0000259" key="11">
    <source>
        <dbReference type="PROSITE" id="PS51873"/>
    </source>
</evidence>
<dbReference type="InterPro" id="IPR001841">
    <property type="entry name" value="Znf_RING"/>
</dbReference>
<dbReference type="InterPro" id="IPR044066">
    <property type="entry name" value="TRIAD_supradom"/>
</dbReference>
<dbReference type="GO" id="GO:0016567">
    <property type="term" value="P:protein ubiquitination"/>
    <property type="evidence" value="ECO:0007669"/>
    <property type="project" value="InterPro"/>
</dbReference>
<evidence type="ECO:0000313" key="12">
    <source>
        <dbReference type="EMBL" id="PNS15666.1"/>
    </source>
</evidence>
<name>A0A2K1QKI2_9PEZI</name>
<dbReference type="Proteomes" id="UP000243797">
    <property type="component" value="Unassembled WGS sequence"/>
</dbReference>
<evidence type="ECO:0000256" key="5">
    <source>
        <dbReference type="ARBA" id="ARBA00022737"/>
    </source>
</evidence>
<evidence type="ECO:0000256" key="8">
    <source>
        <dbReference type="ARBA" id="ARBA00022833"/>
    </source>
</evidence>
<evidence type="ECO:0000256" key="7">
    <source>
        <dbReference type="ARBA" id="ARBA00022786"/>
    </source>
</evidence>
<dbReference type="GO" id="GO:0008270">
    <property type="term" value="F:zinc ion binding"/>
    <property type="evidence" value="ECO:0007669"/>
    <property type="project" value="UniProtKB-KW"/>
</dbReference>
<dbReference type="InterPro" id="IPR013083">
    <property type="entry name" value="Znf_RING/FYVE/PHD"/>
</dbReference>
<dbReference type="InterPro" id="IPR031127">
    <property type="entry name" value="E3_UB_ligase_RBR"/>
</dbReference>
<keyword evidence="6 9" id="KW-0863">Zinc-finger</keyword>
<dbReference type="Gene3D" id="3.30.40.10">
    <property type="entry name" value="Zinc/RING finger domain, C3HC4 (zinc finger)"/>
    <property type="match status" value="1"/>
</dbReference>
<reference evidence="12 13" key="1">
    <citation type="submission" date="2017-06" db="EMBL/GenBank/DDBJ databases">
        <title>Draft genome sequence of a variant of Elsinoe murrayae.</title>
        <authorList>
            <person name="Cheng Q."/>
        </authorList>
    </citation>
    <scope>NUCLEOTIDE SEQUENCE [LARGE SCALE GENOMIC DNA]</scope>
    <source>
        <strain evidence="12 13">CQ-2017a</strain>
    </source>
</reference>
<sequence>MSIARTSKPDTTMDRDTQIAILEGQLEDLREIEARSKGKEREGDTSDKDLTIKAQREDLLRQITVLKDKRACRDRELALSLSRRQDVVLPRETIPVATLPTEDTDEETLTKLEMLHLDDKTGVSVPRYDEDEAEIGESSAMAARRSSLKAALTRECQACNEVVQVSDVARLPCHHEYCRECLAKLFTDAMQNEAYYPPRCCRKDVSLDKVRVFLPADLVEAFLAMVPELETKDRTYCHVPTCSTFLSPDSMLDQDHGTCGTCGATTCKLCKEAAHDGICPTDANSQALLAMAQDRKWQKCYQCKRFVELQFGCNHITCLCKAEFCYNCGLSWKTCVCSDFDERNLLARAQQMFDRIYFNTMGMVETATAYNRLQAEIHRIAEDLRANHDCNHAHWRYE</sequence>
<dbReference type="InterPro" id="IPR002867">
    <property type="entry name" value="IBR_dom"/>
</dbReference>
<keyword evidence="3" id="KW-0808">Transferase</keyword>
<dbReference type="EMBL" id="NKHZ01000068">
    <property type="protein sequence ID" value="PNS15666.1"/>
    <property type="molecule type" value="Genomic_DNA"/>
</dbReference>
<protein>
    <recommendedName>
        <fullName evidence="2">RBR-type E3 ubiquitin transferase</fullName>
        <ecNumber evidence="2">2.3.2.31</ecNumber>
    </recommendedName>
</protein>
<dbReference type="InterPro" id="IPR017907">
    <property type="entry name" value="Znf_RING_CS"/>
</dbReference>
<dbReference type="AlphaFoldDB" id="A0A2K1QKI2"/>
<dbReference type="CDD" id="cd20335">
    <property type="entry name" value="BRcat_RBR"/>
    <property type="match status" value="1"/>
</dbReference>
<keyword evidence="8" id="KW-0862">Zinc</keyword>
<dbReference type="STRING" id="2082308.A0A2K1QKI2"/>
<dbReference type="CDD" id="cd22584">
    <property type="entry name" value="Rcat_RBR_unk"/>
    <property type="match status" value="1"/>
</dbReference>
<dbReference type="PROSITE" id="PS51873">
    <property type="entry name" value="TRIAD"/>
    <property type="match status" value="1"/>
</dbReference>
<dbReference type="Gene3D" id="1.20.120.1750">
    <property type="match status" value="1"/>
</dbReference>
<evidence type="ECO:0000256" key="1">
    <source>
        <dbReference type="ARBA" id="ARBA00001798"/>
    </source>
</evidence>
<dbReference type="PROSITE" id="PS00518">
    <property type="entry name" value="ZF_RING_1"/>
    <property type="match status" value="1"/>
</dbReference>
<dbReference type="PANTHER" id="PTHR11685">
    <property type="entry name" value="RBR FAMILY RING FINGER AND IBR DOMAIN-CONTAINING"/>
    <property type="match status" value="1"/>
</dbReference>
<keyword evidence="13" id="KW-1185">Reference proteome</keyword>
<dbReference type="GO" id="GO:0061630">
    <property type="term" value="F:ubiquitin protein ligase activity"/>
    <property type="evidence" value="ECO:0007669"/>
    <property type="project" value="UniProtKB-EC"/>
</dbReference>
<dbReference type="SUPFAM" id="SSF57850">
    <property type="entry name" value="RING/U-box"/>
    <property type="match status" value="2"/>
</dbReference>
<feature type="domain" description="RING-type" evidence="10">
    <location>
        <begin position="156"/>
        <end position="200"/>
    </location>
</feature>
<dbReference type="EC" id="2.3.2.31" evidence="2"/>
<dbReference type="OrthoDB" id="9977870at2759"/>
<evidence type="ECO:0000256" key="4">
    <source>
        <dbReference type="ARBA" id="ARBA00022723"/>
    </source>
</evidence>
<keyword evidence="4" id="KW-0479">Metal-binding</keyword>
<evidence type="ECO:0000256" key="9">
    <source>
        <dbReference type="PROSITE-ProRule" id="PRU00175"/>
    </source>
</evidence>
<gene>
    <name evidence="12" type="ORF">CAC42_4118</name>
</gene>
<organism evidence="12 13">
    <name type="scientific">Sphaceloma murrayae</name>
    <dbReference type="NCBI Taxonomy" id="2082308"/>
    <lineage>
        <taxon>Eukaryota</taxon>
        <taxon>Fungi</taxon>
        <taxon>Dikarya</taxon>
        <taxon>Ascomycota</taxon>
        <taxon>Pezizomycotina</taxon>
        <taxon>Dothideomycetes</taxon>
        <taxon>Dothideomycetidae</taxon>
        <taxon>Myriangiales</taxon>
        <taxon>Elsinoaceae</taxon>
        <taxon>Sphaceloma</taxon>
    </lineage>
</organism>
<evidence type="ECO:0000259" key="10">
    <source>
        <dbReference type="PROSITE" id="PS50089"/>
    </source>
</evidence>
<comment type="caution">
    <text evidence="12">The sequence shown here is derived from an EMBL/GenBank/DDBJ whole genome shotgun (WGS) entry which is preliminary data.</text>
</comment>
<dbReference type="Pfam" id="PF01485">
    <property type="entry name" value="IBR"/>
    <property type="match status" value="2"/>
</dbReference>
<accession>A0A2K1QKI2</accession>
<evidence type="ECO:0000256" key="2">
    <source>
        <dbReference type="ARBA" id="ARBA00012251"/>
    </source>
</evidence>
<keyword evidence="5" id="KW-0677">Repeat</keyword>